<evidence type="ECO:0008006" key="3">
    <source>
        <dbReference type="Google" id="ProtNLM"/>
    </source>
</evidence>
<protein>
    <recommendedName>
        <fullName evidence="3">Methylcobalamin:coenzyme M methyltransferase</fullName>
    </recommendedName>
</protein>
<dbReference type="Proteomes" id="UP000238415">
    <property type="component" value="Unassembled WGS sequence"/>
</dbReference>
<proteinExistence type="predicted"/>
<gene>
    <name evidence="1" type="ORF">MOHU_05090</name>
</gene>
<dbReference type="EMBL" id="PVXM01000006">
    <property type="protein sequence ID" value="PRR75008.1"/>
    <property type="molecule type" value="Genomic_DNA"/>
</dbReference>
<dbReference type="OrthoDB" id="1956132at2"/>
<dbReference type="AlphaFoldDB" id="A0A2T0AWA9"/>
<dbReference type="RefSeq" id="WP_106004532.1">
    <property type="nucleotide sequence ID" value="NZ_CP136419.1"/>
</dbReference>
<comment type="caution">
    <text evidence="1">The sequence shown here is derived from an EMBL/GenBank/DDBJ whole genome shotgun (WGS) entry which is preliminary data.</text>
</comment>
<evidence type="ECO:0000313" key="1">
    <source>
        <dbReference type="EMBL" id="PRR75008.1"/>
    </source>
</evidence>
<dbReference type="Gene3D" id="3.20.20.210">
    <property type="match status" value="1"/>
</dbReference>
<name>A0A2T0AWA9_9FIRM</name>
<sequence>MLTASQKIELHKAYWQKNELPRPLIGYQIGSQLISENFTAAQKLLAEPREITPEMIVVEDYYEDYQRMYLDSLEIEQEAFWAAMPFPGIPWLEAILGCPIYSSEGSFWAKPCYDDINQVKIAFSPGNPWLQKLLEFVDRLVELAQNRYPIGQPILRGPVDLLGSLIGQEKLVYAFFDHPETVKKLAREAAEFYRDVVKLLRERIPSFYEGYSFGWYPLWAPDKCMIFQEDLMALGSPGIYRQFFYEGDRLLSKAFPYTTIHVHPNSFFIVDDLISIEDLNVIEINYDVGGPSIKEMVPMLRRILEKKHLILRGKMQEDDIEVIKKELPCRGIFLHIVVPEINRGRQINSFIDSLYK</sequence>
<accession>A0A2T0AWA9</accession>
<organism evidence="1 2">
    <name type="scientific">Neomoorella humiferrea</name>
    <dbReference type="NCBI Taxonomy" id="676965"/>
    <lineage>
        <taxon>Bacteria</taxon>
        <taxon>Bacillati</taxon>
        <taxon>Bacillota</taxon>
        <taxon>Clostridia</taxon>
        <taxon>Neomoorellales</taxon>
        <taxon>Neomoorellaceae</taxon>
        <taxon>Neomoorella</taxon>
    </lineage>
</organism>
<dbReference type="SUPFAM" id="SSF51726">
    <property type="entry name" value="UROD/MetE-like"/>
    <property type="match status" value="1"/>
</dbReference>
<reference evidence="1 2" key="1">
    <citation type="submission" date="2018-03" db="EMBL/GenBank/DDBJ databases">
        <title>Genome sequence of Moorella humiferrea DSM 23265.</title>
        <authorList>
            <person name="Poehlein A."/>
            <person name="Daniel R."/>
        </authorList>
    </citation>
    <scope>NUCLEOTIDE SEQUENCE [LARGE SCALE GENOMIC DNA]</scope>
    <source>
        <strain evidence="1 2">DSM 23265</strain>
    </source>
</reference>
<dbReference type="InterPro" id="IPR038071">
    <property type="entry name" value="UROD/MetE-like_sf"/>
</dbReference>
<keyword evidence="2" id="KW-1185">Reference proteome</keyword>
<evidence type="ECO:0000313" key="2">
    <source>
        <dbReference type="Proteomes" id="UP000238415"/>
    </source>
</evidence>